<dbReference type="InterPro" id="IPR032942">
    <property type="entry name" value="BPI/LBP/Plunc"/>
</dbReference>
<gene>
    <name evidence="6" type="ORF">CRE_29913</name>
</gene>
<dbReference type="OMA" id="KMHIRAG"/>
<dbReference type="Pfam" id="PF01273">
    <property type="entry name" value="LBP_BPI_CETP"/>
    <property type="match status" value="1"/>
</dbReference>
<feature type="domain" description="Lipid-binding serum glycoprotein C-terminal" evidence="5">
    <location>
        <begin position="346"/>
        <end position="551"/>
    </location>
</feature>
<dbReference type="GO" id="GO:0008289">
    <property type="term" value="F:lipid binding"/>
    <property type="evidence" value="ECO:0007669"/>
    <property type="project" value="InterPro"/>
</dbReference>
<dbReference type="SMART" id="SM00328">
    <property type="entry name" value="BPI1"/>
    <property type="match status" value="1"/>
</dbReference>
<dbReference type="Gene3D" id="3.15.20.10">
    <property type="entry name" value="Bactericidal permeability-increasing protein, domain 2"/>
    <property type="match status" value="1"/>
</dbReference>
<dbReference type="EMBL" id="DS268456">
    <property type="protein sequence ID" value="EFP04837.1"/>
    <property type="molecule type" value="Genomic_DNA"/>
</dbReference>
<evidence type="ECO:0000259" key="5">
    <source>
        <dbReference type="SMART" id="SM00329"/>
    </source>
</evidence>
<reference evidence="6" key="1">
    <citation type="submission" date="2007-07" db="EMBL/GenBank/DDBJ databases">
        <title>PCAP assembly of the Caenorhabditis remanei genome.</title>
        <authorList>
            <consortium name="The Caenorhabditis remanei Sequencing Consortium"/>
            <person name="Wilson R.K."/>
        </authorList>
    </citation>
    <scope>NUCLEOTIDE SEQUENCE [LARGE SCALE GENOMIC DNA]</scope>
    <source>
        <strain evidence="6">PB4641</strain>
    </source>
</reference>
<dbReference type="OrthoDB" id="10255543at2759"/>
<dbReference type="PANTHER" id="PTHR10504:SF137">
    <property type="entry name" value="BPI FOLD-CONTAINING FAMILY C PROTEIN"/>
    <property type="match status" value="1"/>
</dbReference>
<accession>E3MM62</accession>
<evidence type="ECO:0008006" key="8">
    <source>
        <dbReference type="Google" id="ProtNLM"/>
    </source>
</evidence>
<dbReference type="Pfam" id="PF02886">
    <property type="entry name" value="LBP_BPI_CETP_C"/>
    <property type="match status" value="1"/>
</dbReference>
<dbReference type="InterPro" id="IPR017943">
    <property type="entry name" value="Bactericidal_perm-incr_a/b_dom"/>
</dbReference>
<dbReference type="GO" id="GO:0005615">
    <property type="term" value="C:extracellular space"/>
    <property type="evidence" value="ECO:0007669"/>
    <property type="project" value="TreeGrafter"/>
</dbReference>
<evidence type="ECO:0000256" key="2">
    <source>
        <dbReference type="ARBA" id="ARBA00023157"/>
    </source>
</evidence>
<evidence type="ECO:0000313" key="7">
    <source>
        <dbReference type="Proteomes" id="UP000008281"/>
    </source>
</evidence>
<protein>
    <recommendedName>
        <fullName evidence="8">Lipid-binding serum glycoprotein C-terminal domain-containing protein</fullName>
    </recommendedName>
</protein>
<dbReference type="FunCoup" id="E3MM62">
    <property type="interactions" value="9"/>
</dbReference>
<dbReference type="AlphaFoldDB" id="E3MM62"/>
<dbReference type="SMART" id="SM00329">
    <property type="entry name" value="BPI2"/>
    <property type="match status" value="1"/>
</dbReference>
<evidence type="ECO:0000313" key="6">
    <source>
        <dbReference type="EMBL" id="EFP04837.1"/>
    </source>
</evidence>
<dbReference type="SUPFAM" id="SSF55394">
    <property type="entry name" value="Bactericidal permeability-increasing protein, BPI"/>
    <property type="match status" value="2"/>
</dbReference>
<dbReference type="PANTHER" id="PTHR10504">
    <property type="entry name" value="BACTERICIDAL PERMEABILITY-INCREASING BPI PROTEIN-RELATED"/>
    <property type="match status" value="1"/>
</dbReference>
<dbReference type="Gene3D" id="3.15.10.10">
    <property type="entry name" value="Bactericidal permeability-increasing protein, domain 1"/>
    <property type="match status" value="1"/>
</dbReference>
<dbReference type="InterPro" id="IPR001124">
    <property type="entry name" value="Lipid-bd_serum_glycop_C"/>
</dbReference>
<dbReference type="HOGENOM" id="CLU_031419_0_0_1"/>
<dbReference type="STRING" id="31234.E3MM62"/>
<feature type="chain" id="PRO_5003177154" description="Lipid-binding serum glycoprotein C-terminal domain-containing protein" evidence="3">
    <location>
        <begin position="17"/>
        <end position="577"/>
    </location>
</feature>
<keyword evidence="7" id="KW-1185">Reference proteome</keyword>
<name>E3MM62_CAERE</name>
<dbReference type="InParanoid" id="E3MM62"/>
<comment type="similarity">
    <text evidence="1">Belongs to the BPI/LBP/Plunc superfamily. BPI/LBP family.</text>
</comment>
<dbReference type="Proteomes" id="UP000008281">
    <property type="component" value="Unassembled WGS sequence"/>
</dbReference>
<proteinExistence type="inferred from homology"/>
<organism evidence="7">
    <name type="scientific">Caenorhabditis remanei</name>
    <name type="common">Caenorhabditis vulgaris</name>
    <dbReference type="NCBI Taxonomy" id="31234"/>
    <lineage>
        <taxon>Eukaryota</taxon>
        <taxon>Metazoa</taxon>
        <taxon>Ecdysozoa</taxon>
        <taxon>Nematoda</taxon>
        <taxon>Chromadorea</taxon>
        <taxon>Rhabditida</taxon>
        <taxon>Rhabditina</taxon>
        <taxon>Rhabditomorpha</taxon>
        <taxon>Rhabditoidea</taxon>
        <taxon>Rhabditidae</taxon>
        <taxon>Peloderinae</taxon>
        <taxon>Caenorhabditis</taxon>
    </lineage>
</organism>
<dbReference type="InterPro" id="IPR017942">
    <property type="entry name" value="Lipid-bd_serum_glycop_N"/>
</dbReference>
<keyword evidence="2" id="KW-1015">Disulfide bond</keyword>
<evidence type="ECO:0000256" key="1">
    <source>
        <dbReference type="ARBA" id="ARBA00007292"/>
    </source>
</evidence>
<evidence type="ECO:0000259" key="4">
    <source>
        <dbReference type="SMART" id="SM00328"/>
    </source>
</evidence>
<sequence>MRVLLLFGFCIPWIYGQEINRDYSPLLDKNTSAANPGIYLRIMPNGLAYLREVGMKVINEQILKLQLPNIREPIENGEVSIYNLLMSKYWAPQEYSLDMSEPSTFAWSMSKMHLRAAGDFQATLNSPLLLPTVPITGHFEALLGHISLYITVNMERNAHGAPQVRSTGCRSSIGYVDLNVRNTGVITDFFINAFKAFLIGNFKPQVEQKMCKMIESIIDRDMNILLSNMPLKIRINENNLDIIGETFGVAPKKHNRAGKLSSFSAKNITLTHFVQRLRDKELVLDYQMLTAPFVQNGAINMLSKGEISFRGHGGTPFSPPNIRIPAPHGSLFLIFSNKFNLFSGVHMIEFYASDYLANSMLYHSYRQKFLDVTVGPESSPQLQGLLVTTCGPAGFCLGEFLGTLGEQFPDRQVEIEFFAKKAPLIVFIDNRSRFRLHGGLNMYVRPSKPTQVKQQILKADTTMTANVNLWINGSVIVGNSTIENLDFKLLETKINDVDQDSFSDLGLFGAEFLEKLLTEILQMGIALPTMQGVILKSPKLTFHDRYLKVSTYFKLDEEYAGSLVRGAVGKTLRGPLL</sequence>
<keyword evidence="3" id="KW-0732">Signal</keyword>
<feature type="signal peptide" evidence="3">
    <location>
        <begin position="1"/>
        <end position="16"/>
    </location>
</feature>
<feature type="domain" description="Lipid-binding serum glycoprotein N-terminal" evidence="4">
    <location>
        <begin position="41"/>
        <end position="272"/>
    </location>
</feature>
<dbReference type="eggNOG" id="KOG4160">
    <property type="taxonomic scope" value="Eukaryota"/>
</dbReference>
<evidence type="ECO:0000256" key="3">
    <source>
        <dbReference type="SAM" id="SignalP"/>
    </source>
</evidence>